<name>A0A5B7GLF3_PORTR</name>
<dbReference type="AlphaFoldDB" id="A0A5B7GLF3"/>
<feature type="compositionally biased region" description="Basic residues" evidence="1">
    <location>
        <begin position="64"/>
        <end position="78"/>
    </location>
</feature>
<feature type="compositionally biased region" description="Low complexity" evidence="1">
    <location>
        <begin position="24"/>
        <end position="38"/>
    </location>
</feature>
<keyword evidence="3" id="KW-1185">Reference proteome</keyword>
<feature type="compositionally biased region" description="Basic residues" evidence="1">
    <location>
        <begin position="87"/>
        <end position="103"/>
    </location>
</feature>
<protein>
    <submittedName>
        <fullName evidence="2">Uncharacterized protein</fullName>
    </submittedName>
</protein>
<evidence type="ECO:0000313" key="3">
    <source>
        <dbReference type="Proteomes" id="UP000324222"/>
    </source>
</evidence>
<feature type="region of interest" description="Disordered" evidence="1">
    <location>
        <begin position="24"/>
        <end position="124"/>
    </location>
</feature>
<evidence type="ECO:0000256" key="1">
    <source>
        <dbReference type="SAM" id="MobiDB-lite"/>
    </source>
</evidence>
<gene>
    <name evidence="2" type="ORF">E2C01_052092</name>
</gene>
<comment type="caution">
    <text evidence="2">The sequence shown here is derived from an EMBL/GenBank/DDBJ whole genome shotgun (WGS) entry which is preliminary data.</text>
</comment>
<sequence>MHRELTATPNTRHIHHNTYTAPYIHQSSTQTQHTTIHTPEATQTPYTRTRTHKVTRTQQDSTHGHNKKAHMHTTRQRTRTQQDSAHAHNKTAHTHTTRQHTRASHVVSTPATLDDATPVDTQAT</sequence>
<dbReference type="Proteomes" id="UP000324222">
    <property type="component" value="Unassembled WGS sequence"/>
</dbReference>
<proteinExistence type="predicted"/>
<dbReference type="EMBL" id="VSRR010015371">
    <property type="protein sequence ID" value="MPC58097.1"/>
    <property type="molecule type" value="Genomic_DNA"/>
</dbReference>
<evidence type="ECO:0000313" key="2">
    <source>
        <dbReference type="EMBL" id="MPC58097.1"/>
    </source>
</evidence>
<organism evidence="2 3">
    <name type="scientific">Portunus trituberculatus</name>
    <name type="common">Swimming crab</name>
    <name type="synonym">Neptunus trituberculatus</name>
    <dbReference type="NCBI Taxonomy" id="210409"/>
    <lineage>
        <taxon>Eukaryota</taxon>
        <taxon>Metazoa</taxon>
        <taxon>Ecdysozoa</taxon>
        <taxon>Arthropoda</taxon>
        <taxon>Crustacea</taxon>
        <taxon>Multicrustacea</taxon>
        <taxon>Malacostraca</taxon>
        <taxon>Eumalacostraca</taxon>
        <taxon>Eucarida</taxon>
        <taxon>Decapoda</taxon>
        <taxon>Pleocyemata</taxon>
        <taxon>Brachyura</taxon>
        <taxon>Eubrachyura</taxon>
        <taxon>Portunoidea</taxon>
        <taxon>Portunidae</taxon>
        <taxon>Portuninae</taxon>
        <taxon>Portunus</taxon>
    </lineage>
</organism>
<accession>A0A5B7GLF3</accession>
<reference evidence="2 3" key="1">
    <citation type="submission" date="2019-05" db="EMBL/GenBank/DDBJ databases">
        <title>Another draft genome of Portunus trituberculatus and its Hox gene families provides insights of decapod evolution.</title>
        <authorList>
            <person name="Jeong J.-H."/>
            <person name="Song I."/>
            <person name="Kim S."/>
            <person name="Choi T."/>
            <person name="Kim D."/>
            <person name="Ryu S."/>
            <person name="Kim W."/>
        </authorList>
    </citation>
    <scope>NUCLEOTIDE SEQUENCE [LARGE SCALE GENOMIC DNA]</scope>
    <source>
        <tissue evidence="2">Muscle</tissue>
    </source>
</reference>